<accession>A0A7X5UWZ0</accession>
<protein>
    <recommendedName>
        <fullName evidence="3">DUF4071 domain-containing protein</fullName>
    </recommendedName>
</protein>
<name>A0A7X5UWZ0_9SPHN</name>
<reference evidence="1 2" key="1">
    <citation type="submission" date="2020-03" db="EMBL/GenBank/DDBJ databases">
        <title>Genomic Encyclopedia of Type Strains, Phase IV (KMG-IV): sequencing the most valuable type-strain genomes for metagenomic binning, comparative biology and taxonomic classification.</title>
        <authorList>
            <person name="Goeker M."/>
        </authorList>
    </citation>
    <scope>NUCLEOTIDE SEQUENCE [LARGE SCALE GENOMIC DNA]</scope>
    <source>
        <strain evidence="1 2">DSM 4733</strain>
    </source>
</reference>
<dbReference type="RefSeq" id="WP_167298194.1">
    <property type="nucleotide sequence ID" value="NZ_JAASQV010000001.1"/>
</dbReference>
<evidence type="ECO:0000313" key="2">
    <source>
        <dbReference type="Proteomes" id="UP000564677"/>
    </source>
</evidence>
<organism evidence="1 2">
    <name type="scientific">Sphingomonas leidyi</name>
    <dbReference type="NCBI Taxonomy" id="68569"/>
    <lineage>
        <taxon>Bacteria</taxon>
        <taxon>Pseudomonadati</taxon>
        <taxon>Pseudomonadota</taxon>
        <taxon>Alphaproteobacteria</taxon>
        <taxon>Sphingomonadales</taxon>
        <taxon>Sphingomonadaceae</taxon>
        <taxon>Sphingomonas</taxon>
    </lineage>
</organism>
<evidence type="ECO:0008006" key="3">
    <source>
        <dbReference type="Google" id="ProtNLM"/>
    </source>
</evidence>
<evidence type="ECO:0000313" key="1">
    <source>
        <dbReference type="EMBL" id="NIJ63723.1"/>
    </source>
</evidence>
<dbReference type="AlphaFoldDB" id="A0A7X5UWZ0"/>
<gene>
    <name evidence="1" type="ORF">FHR20_000654</name>
</gene>
<dbReference type="Pfam" id="PF20308">
    <property type="entry name" value="TPR-S"/>
    <property type="match status" value="1"/>
</dbReference>
<keyword evidence="2" id="KW-1185">Reference proteome</keyword>
<sequence>MTPTLLSITALARSGAEELAWRLFRSAGLDRIGDDPAVLALHGRLRKDRALGLTGAARREAAARAADAYAAAAQLRPATYPLINAATLSLIAGDREAARRLAGAAIALLDAGTGEPDTPYYLEATRAEALLLGGKREAAEVALRAAIALAPRAWEDHASTLRQFATILAELALDPAWLDAYRPPRTLHYAGQMRIDDDAARAAAIDGVLAAENIGFGHGSLAAGADMLIAERLLARGAELHVTLPCDRMAFLRRSVEAFDGNAGRFEALLAQAATVREIGEERDADPVLTGELADALAMGGAVMRARQLQTQAVQLIVSEMSQGAPAAPNSARLARSWAATGRPQHVLDAGRVPAGAATPGGETDAPQLVAIVAISLCGPDDETAADRVAERLAALPEPIGLIAPPAWRADGVVLHYGSAREAAADATRLRAALAEDGPVRIAGDLGVLRIVPAPFGGGTLVLGSAARRIDRILDVTPSTAVYFSEFLGAALAASTGTGENARLEPIGELPGATLSLHALGGYGP</sequence>
<proteinExistence type="predicted"/>
<comment type="caution">
    <text evidence="1">The sequence shown here is derived from an EMBL/GenBank/DDBJ whole genome shotgun (WGS) entry which is preliminary data.</text>
</comment>
<dbReference type="InterPro" id="IPR046880">
    <property type="entry name" value="TPR-S"/>
</dbReference>
<dbReference type="EMBL" id="JAASQV010000001">
    <property type="protein sequence ID" value="NIJ63723.1"/>
    <property type="molecule type" value="Genomic_DNA"/>
</dbReference>
<dbReference type="Proteomes" id="UP000564677">
    <property type="component" value="Unassembled WGS sequence"/>
</dbReference>